<reference evidence="2" key="1">
    <citation type="journal article" date="2020" name="Stud. Mycol.">
        <title>101 Dothideomycetes genomes: a test case for predicting lifestyles and emergence of pathogens.</title>
        <authorList>
            <person name="Haridas S."/>
            <person name="Albert R."/>
            <person name="Binder M."/>
            <person name="Bloem J."/>
            <person name="Labutti K."/>
            <person name="Salamov A."/>
            <person name="Andreopoulos B."/>
            <person name="Baker S."/>
            <person name="Barry K."/>
            <person name="Bills G."/>
            <person name="Bluhm B."/>
            <person name="Cannon C."/>
            <person name="Castanera R."/>
            <person name="Culley D."/>
            <person name="Daum C."/>
            <person name="Ezra D."/>
            <person name="Gonzalez J."/>
            <person name="Henrissat B."/>
            <person name="Kuo A."/>
            <person name="Liang C."/>
            <person name="Lipzen A."/>
            <person name="Lutzoni F."/>
            <person name="Magnuson J."/>
            <person name="Mondo S."/>
            <person name="Nolan M."/>
            <person name="Ohm R."/>
            <person name="Pangilinan J."/>
            <person name="Park H.-J."/>
            <person name="Ramirez L."/>
            <person name="Alfaro M."/>
            <person name="Sun H."/>
            <person name="Tritt A."/>
            <person name="Yoshinaga Y."/>
            <person name="Zwiers L.-H."/>
            <person name="Turgeon B."/>
            <person name="Goodwin S."/>
            <person name="Spatafora J."/>
            <person name="Crous P."/>
            <person name="Grigoriev I."/>
        </authorList>
    </citation>
    <scope>NUCLEOTIDE SEQUENCE</scope>
    <source>
        <strain evidence="2">CBS 480.64</strain>
    </source>
</reference>
<dbReference type="AlphaFoldDB" id="A0A6A7C7T6"/>
<dbReference type="Proteomes" id="UP000799421">
    <property type="component" value="Unassembled WGS sequence"/>
</dbReference>
<proteinExistence type="predicted"/>
<feature type="compositionally biased region" description="Polar residues" evidence="1">
    <location>
        <begin position="135"/>
        <end position="161"/>
    </location>
</feature>
<feature type="region of interest" description="Disordered" evidence="1">
    <location>
        <begin position="81"/>
        <end position="183"/>
    </location>
</feature>
<dbReference type="EMBL" id="MU005960">
    <property type="protein sequence ID" value="KAF2863571.1"/>
    <property type="molecule type" value="Genomic_DNA"/>
</dbReference>
<organism evidence="2 3">
    <name type="scientific">Piedraia hortae CBS 480.64</name>
    <dbReference type="NCBI Taxonomy" id="1314780"/>
    <lineage>
        <taxon>Eukaryota</taxon>
        <taxon>Fungi</taxon>
        <taxon>Dikarya</taxon>
        <taxon>Ascomycota</taxon>
        <taxon>Pezizomycotina</taxon>
        <taxon>Dothideomycetes</taxon>
        <taxon>Dothideomycetidae</taxon>
        <taxon>Capnodiales</taxon>
        <taxon>Piedraiaceae</taxon>
        <taxon>Piedraia</taxon>
    </lineage>
</organism>
<evidence type="ECO:0000313" key="2">
    <source>
        <dbReference type="EMBL" id="KAF2863571.1"/>
    </source>
</evidence>
<accession>A0A6A7C7T6</accession>
<feature type="region of interest" description="Disordered" evidence="1">
    <location>
        <begin position="1"/>
        <end position="31"/>
    </location>
</feature>
<feature type="compositionally biased region" description="Basic and acidic residues" evidence="1">
    <location>
        <begin position="119"/>
        <end position="133"/>
    </location>
</feature>
<feature type="compositionally biased region" description="Polar residues" evidence="1">
    <location>
        <begin position="1"/>
        <end position="13"/>
    </location>
</feature>
<name>A0A6A7C7T6_9PEZI</name>
<keyword evidence="3" id="KW-1185">Reference proteome</keyword>
<protein>
    <submittedName>
        <fullName evidence="2">Uncharacterized protein</fullName>
    </submittedName>
</protein>
<sequence>MLSDMNGETTGTAASHARLDDSQRPAGITEPTNIVVEHTAGLTAFRSQCERGRIVATIGGLIQMLALASVTHNDNVTGVIRPDGFSLPADETEAPPTGGERSTQISAESCGEVEATRAAGEKGHKNSNKRIDTSPRPTTADARQSSVSDTASHSPRTSASETMKKDMNQATPEGTGSHGSRPVIPRLAKKLLKRLMQAVWAVAALRPVNLPRPTRKRVQPMPLQTHPRRMIEKQVLAPRAEIGMKLQMESISPRRARIPRRARDTPVFVLASRIGETSPTKATYQ</sequence>
<evidence type="ECO:0000313" key="3">
    <source>
        <dbReference type="Proteomes" id="UP000799421"/>
    </source>
</evidence>
<evidence type="ECO:0000256" key="1">
    <source>
        <dbReference type="SAM" id="MobiDB-lite"/>
    </source>
</evidence>
<gene>
    <name evidence="2" type="ORF">K470DRAFT_261956</name>
</gene>